<accession>A0A9E7U4V6</accession>
<protein>
    <recommendedName>
        <fullName evidence="2">Cell division protein A N-terminal domain-containing protein</fullName>
    </recommendedName>
</protein>
<evidence type="ECO:0000313" key="5">
    <source>
        <dbReference type="Proteomes" id="UP001057580"/>
    </source>
</evidence>
<dbReference type="InterPro" id="IPR055563">
    <property type="entry name" value="CdpA_N"/>
</dbReference>
<reference evidence="4" key="1">
    <citation type="submission" date="2022-09" db="EMBL/GenBank/DDBJ databases">
        <title>Diverse halophilic archaea isolated from saline environments.</title>
        <authorList>
            <person name="Cui H.-L."/>
        </authorList>
    </citation>
    <scope>NUCLEOTIDE SEQUENCE</scope>
    <source>
        <strain evidence="4">ZS-35-S2</strain>
    </source>
</reference>
<gene>
    <name evidence="4" type="ORF">N0B31_00295</name>
    <name evidence="3" type="ORF">N0B31_21425</name>
</gene>
<feature type="transmembrane region" description="Helical" evidence="1">
    <location>
        <begin position="55"/>
        <end position="75"/>
    </location>
</feature>
<dbReference type="EMBL" id="CP104003">
    <property type="protein sequence ID" value="UWM54667.1"/>
    <property type="molecule type" value="Genomic_DNA"/>
</dbReference>
<dbReference type="RefSeq" id="WP_260593689.1">
    <property type="nucleotide sequence ID" value="NZ_CP104003.1"/>
</dbReference>
<name>A0A9E7U4V6_9EURY</name>
<keyword evidence="1" id="KW-0472">Membrane</keyword>
<dbReference type="AlphaFoldDB" id="A0A9E7U4V6"/>
<dbReference type="KEGG" id="ssai:N0B31_00295"/>
<dbReference type="EMBL" id="CP104003">
    <property type="protein sequence ID" value="UWM54735.1"/>
    <property type="molecule type" value="Genomic_DNA"/>
</dbReference>
<evidence type="ECO:0000259" key="2">
    <source>
        <dbReference type="Pfam" id="PF23600"/>
    </source>
</evidence>
<feature type="transmembrane region" description="Helical" evidence="1">
    <location>
        <begin position="82"/>
        <end position="102"/>
    </location>
</feature>
<keyword evidence="1" id="KW-1133">Transmembrane helix</keyword>
<keyword evidence="5" id="KW-1185">Reference proteome</keyword>
<dbReference type="Pfam" id="PF23600">
    <property type="entry name" value="CdpA_N"/>
    <property type="match status" value="1"/>
</dbReference>
<sequence>MGEGNTERHWLLGEEYRFGILLGLAGVGLVVAGFAAMVVAERVAPAAPYWLLREAAGVSGALGAPVALLGVTLTLAPRRPSVVGGAGVLITTLATGMFVAAYPSRWNVHRSADLTAEVGAFYLAGLGVLALGLAMAVRRARYRMGEQVADTGTGARYAPEESGFVWSDDGD</sequence>
<feature type="transmembrane region" description="Helical" evidence="1">
    <location>
        <begin position="114"/>
        <end position="137"/>
    </location>
</feature>
<evidence type="ECO:0000313" key="4">
    <source>
        <dbReference type="EMBL" id="UWM54735.1"/>
    </source>
</evidence>
<feature type="domain" description="Cell division protein A N-terminal" evidence="2">
    <location>
        <begin position="16"/>
        <end position="141"/>
    </location>
</feature>
<organism evidence="4 5">
    <name type="scientific">Salinirubellus salinus</name>
    <dbReference type="NCBI Taxonomy" id="1364945"/>
    <lineage>
        <taxon>Archaea</taxon>
        <taxon>Methanobacteriati</taxon>
        <taxon>Methanobacteriota</taxon>
        <taxon>Stenosarchaea group</taxon>
        <taxon>Halobacteria</taxon>
        <taxon>Halobacteriales</taxon>
        <taxon>Natronomonadaceae</taxon>
        <taxon>Salinirubellus</taxon>
    </lineage>
</organism>
<feature type="transmembrane region" description="Helical" evidence="1">
    <location>
        <begin position="18"/>
        <end position="40"/>
    </location>
</feature>
<evidence type="ECO:0000256" key="1">
    <source>
        <dbReference type="SAM" id="Phobius"/>
    </source>
</evidence>
<dbReference type="KEGG" id="ssai:N0B31_21425"/>
<proteinExistence type="predicted"/>
<keyword evidence="1" id="KW-0812">Transmembrane</keyword>
<dbReference type="GeneID" id="74945041"/>
<dbReference type="Proteomes" id="UP001057580">
    <property type="component" value="Chromosome"/>
</dbReference>
<evidence type="ECO:0000313" key="3">
    <source>
        <dbReference type="EMBL" id="UWM54667.1"/>
    </source>
</evidence>